<keyword evidence="4" id="KW-0812">Transmembrane</keyword>
<comment type="similarity">
    <text evidence="2">Belongs to the G-protein coupled receptor 3 family.</text>
</comment>
<dbReference type="GO" id="GO:0005886">
    <property type="term" value="C:plasma membrane"/>
    <property type="evidence" value="ECO:0007669"/>
    <property type="project" value="UniProtKB-SubCell"/>
</dbReference>
<keyword evidence="10 15" id="KW-0675">Receptor</keyword>
<gene>
    <name evidence="15" type="primary">GRM7</name>
</gene>
<evidence type="ECO:0000259" key="14">
    <source>
        <dbReference type="Pfam" id="PF01094"/>
    </source>
</evidence>
<evidence type="ECO:0000256" key="2">
    <source>
        <dbReference type="ARBA" id="ARBA00007242"/>
    </source>
</evidence>
<dbReference type="Gene3D" id="3.40.50.2300">
    <property type="match status" value="2"/>
</dbReference>
<dbReference type="GO" id="GO:0004930">
    <property type="term" value="F:G protein-coupled receptor activity"/>
    <property type="evidence" value="ECO:0007669"/>
    <property type="project" value="UniProtKB-KW"/>
</dbReference>
<dbReference type="FunFam" id="3.40.50.2300:FF:000009">
    <property type="entry name" value="Glutamate receptor, metabotropic 4"/>
    <property type="match status" value="1"/>
</dbReference>
<dbReference type="Pfam" id="PF01094">
    <property type="entry name" value="ANF_receptor"/>
    <property type="match status" value="1"/>
</dbReference>
<evidence type="ECO:0000256" key="10">
    <source>
        <dbReference type="ARBA" id="ARBA00023170"/>
    </source>
</evidence>
<dbReference type="CTD" id="2917"/>
<evidence type="ECO:0000256" key="5">
    <source>
        <dbReference type="ARBA" id="ARBA00022729"/>
    </source>
</evidence>
<dbReference type="InterPro" id="IPR001828">
    <property type="entry name" value="ANF_lig-bd_rcpt"/>
</dbReference>
<keyword evidence="11" id="KW-0325">Glycoprotein</keyword>
<evidence type="ECO:0000256" key="1">
    <source>
        <dbReference type="ARBA" id="ARBA00004651"/>
    </source>
</evidence>
<evidence type="ECO:0000256" key="4">
    <source>
        <dbReference type="ARBA" id="ARBA00022692"/>
    </source>
</evidence>
<keyword evidence="7" id="KW-0297">G-protein coupled receptor</keyword>
<dbReference type="PROSITE" id="PS00979">
    <property type="entry name" value="G_PROTEIN_RECEP_F3_1"/>
    <property type="match status" value="1"/>
</dbReference>
<keyword evidence="5 13" id="KW-0732">Signal</keyword>
<comment type="subcellular location">
    <subcellularLocation>
        <location evidence="1">Cell membrane</location>
        <topology evidence="1">Multi-pass membrane protein</topology>
    </subcellularLocation>
</comment>
<dbReference type="RefSeq" id="XP_045378143.1">
    <property type="nucleotide sequence ID" value="XM_045522187.1"/>
</dbReference>
<dbReference type="InterPro" id="IPR000162">
    <property type="entry name" value="GPCR_3_mtglu_rcpt"/>
</dbReference>
<dbReference type="InterPro" id="IPR017979">
    <property type="entry name" value="GPCR_3_CS"/>
</dbReference>
<keyword evidence="3" id="KW-1003">Cell membrane</keyword>
<proteinExistence type="inferred from homology"/>
<evidence type="ECO:0000256" key="3">
    <source>
        <dbReference type="ARBA" id="ARBA00022475"/>
    </source>
</evidence>
<feature type="domain" description="Receptor ligand binding region" evidence="14">
    <location>
        <begin position="78"/>
        <end position="343"/>
    </location>
</feature>
<sequence length="503" mass="55099">MVQLGKLLRVLTLMKFPCCVLEVLLCALAAAARGQEMYAPHSIRIEGDVTLGGLFPVHAKGPSGVPCGDIKRENGIHRLEAMLYALDQINSDPNLLPNVTLGARILDTCSRDTYALEQSLTFVQALIQKDTSDVRCTNGEPPVFVKPEKVVGVIGASGSSVSIMVANILRLFQIPQISYASTAPELSDDRRYDFFSRVVPPDSFQAQAMVDIVKALGWNYVSTLASEGSYGEKGVESFTQISKEAGGLCIAQSVRIPQERKDRTIDFDRIIKQLLDTPNSRAVVIFANDEDIKQILAAAKRADQVGHFLWVGSDSWGSKINPLHQHEDIAEGAITIQPKRATVEVSLHCLMSQGIPGIVLSPVATLTRTPSRRFQPPTSPQSKERPNHIQPFALQSALLLWEVCCHPGDTPGQLASTHLFSLPGCSQLVEPQCQYIPCSIAKKRECPVHKELLNAFALKSSEQLYHNEQDVGSRAEGIPVLEEDMAQRPGQCLCAQKMSSRKL</sequence>
<keyword evidence="9" id="KW-1015">Disulfide bond</keyword>
<evidence type="ECO:0000256" key="7">
    <source>
        <dbReference type="ARBA" id="ARBA00023040"/>
    </source>
</evidence>
<dbReference type="AlphaFoldDB" id="A0A9W3GGD7"/>
<organism evidence="15">
    <name type="scientific">Camelus bactrianus</name>
    <name type="common">Bactrian camel</name>
    <dbReference type="NCBI Taxonomy" id="9837"/>
    <lineage>
        <taxon>Eukaryota</taxon>
        <taxon>Metazoa</taxon>
        <taxon>Chordata</taxon>
        <taxon>Craniata</taxon>
        <taxon>Vertebrata</taxon>
        <taxon>Euteleostomi</taxon>
        <taxon>Mammalia</taxon>
        <taxon>Eutheria</taxon>
        <taxon>Laurasiatheria</taxon>
        <taxon>Artiodactyla</taxon>
        <taxon>Tylopoda</taxon>
        <taxon>Camelidae</taxon>
        <taxon>Camelus</taxon>
    </lineage>
</organism>
<dbReference type="InterPro" id="IPR000337">
    <property type="entry name" value="GPCR_3"/>
</dbReference>
<evidence type="ECO:0000256" key="11">
    <source>
        <dbReference type="ARBA" id="ARBA00023180"/>
    </source>
</evidence>
<evidence type="ECO:0000256" key="8">
    <source>
        <dbReference type="ARBA" id="ARBA00023136"/>
    </source>
</evidence>
<dbReference type="PRINTS" id="PR00593">
    <property type="entry name" value="MTABOTROPICR"/>
</dbReference>
<keyword evidence="6" id="KW-1133">Transmembrane helix</keyword>
<feature type="signal peptide" evidence="13">
    <location>
        <begin position="1"/>
        <end position="34"/>
    </location>
</feature>
<dbReference type="FunFam" id="3.40.50.2300:FF:000196">
    <property type="entry name" value="Glutamate metabotropic receptor 7"/>
    <property type="match status" value="1"/>
</dbReference>
<dbReference type="InterPro" id="IPR050726">
    <property type="entry name" value="mGluR"/>
</dbReference>
<evidence type="ECO:0000256" key="13">
    <source>
        <dbReference type="SAM" id="SignalP"/>
    </source>
</evidence>
<dbReference type="PRINTS" id="PR00248">
    <property type="entry name" value="GPCRMGR"/>
</dbReference>
<protein>
    <submittedName>
        <fullName evidence="15">Metabotropic glutamate receptor 7</fullName>
    </submittedName>
</protein>
<evidence type="ECO:0000313" key="15">
    <source>
        <dbReference type="RefSeq" id="XP_045378143.1"/>
    </source>
</evidence>
<feature type="chain" id="PRO_5040898881" evidence="13">
    <location>
        <begin position="35"/>
        <end position="503"/>
    </location>
</feature>
<dbReference type="InterPro" id="IPR028082">
    <property type="entry name" value="Peripla_BP_I"/>
</dbReference>
<evidence type="ECO:0000256" key="6">
    <source>
        <dbReference type="ARBA" id="ARBA00022989"/>
    </source>
</evidence>
<evidence type="ECO:0000256" key="12">
    <source>
        <dbReference type="ARBA" id="ARBA00023224"/>
    </source>
</evidence>
<dbReference type="InterPro" id="IPR001883">
    <property type="entry name" value="GPCR_3_mGluR7"/>
</dbReference>
<name>A0A9W3GGD7_CAMBA</name>
<accession>A0A9W3GGD7</accession>
<reference evidence="15" key="1">
    <citation type="submission" date="2025-08" db="UniProtKB">
        <authorList>
            <consortium name="RefSeq"/>
        </authorList>
    </citation>
    <scope>IDENTIFICATION</scope>
    <source>
        <tissue evidence="15">Blood</tissue>
    </source>
</reference>
<evidence type="ECO:0000256" key="9">
    <source>
        <dbReference type="ARBA" id="ARBA00023157"/>
    </source>
</evidence>
<keyword evidence="8" id="KW-0472">Membrane</keyword>
<dbReference type="PRINTS" id="PR01057">
    <property type="entry name" value="MTABOTROPC7R"/>
</dbReference>
<dbReference type="SUPFAM" id="SSF53822">
    <property type="entry name" value="Periplasmic binding protein-like I"/>
    <property type="match status" value="1"/>
</dbReference>
<keyword evidence="12" id="KW-0807">Transducer</keyword>
<dbReference type="PANTHER" id="PTHR24060">
    <property type="entry name" value="METABOTROPIC GLUTAMATE RECEPTOR"/>
    <property type="match status" value="1"/>
</dbReference>